<protein>
    <submittedName>
        <fullName evidence="1">Uncharacterized protein</fullName>
    </submittedName>
</protein>
<name>A0A0F9G8L4_9ZZZZ</name>
<comment type="caution">
    <text evidence="1">The sequence shown here is derived from an EMBL/GenBank/DDBJ whole genome shotgun (WGS) entry which is preliminary data.</text>
</comment>
<dbReference type="AlphaFoldDB" id="A0A0F9G8L4"/>
<reference evidence="1" key="1">
    <citation type="journal article" date="2015" name="Nature">
        <title>Complex archaea that bridge the gap between prokaryotes and eukaryotes.</title>
        <authorList>
            <person name="Spang A."/>
            <person name="Saw J.H."/>
            <person name="Jorgensen S.L."/>
            <person name="Zaremba-Niedzwiedzka K."/>
            <person name="Martijn J."/>
            <person name="Lind A.E."/>
            <person name="van Eijk R."/>
            <person name="Schleper C."/>
            <person name="Guy L."/>
            <person name="Ettema T.J."/>
        </authorList>
    </citation>
    <scope>NUCLEOTIDE SEQUENCE</scope>
</reference>
<evidence type="ECO:0000313" key="1">
    <source>
        <dbReference type="EMBL" id="KKL86741.1"/>
    </source>
</evidence>
<accession>A0A0F9G8L4</accession>
<dbReference type="EMBL" id="LAZR01021024">
    <property type="protein sequence ID" value="KKL86741.1"/>
    <property type="molecule type" value="Genomic_DNA"/>
</dbReference>
<proteinExistence type="predicted"/>
<sequence>MVNPNKGTKSTKEIAKINIPEGIGDTQNLIPEGVNGVTSTVLSKERVLLEL</sequence>
<gene>
    <name evidence="1" type="ORF">LCGC14_1941640</name>
</gene>
<organism evidence="1">
    <name type="scientific">marine sediment metagenome</name>
    <dbReference type="NCBI Taxonomy" id="412755"/>
    <lineage>
        <taxon>unclassified sequences</taxon>
        <taxon>metagenomes</taxon>
        <taxon>ecological metagenomes</taxon>
    </lineage>
</organism>